<feature type="region of interest" description="Disordered" evidence="1">
    <location>
        <begin position="208"/>
        <end position="499"/>
    </location>
</feature>
<evidence type="ECO:0000313" key="4">
    <source>
        <dbReference type="Proteomes" id="UP001172155"/>
    </source>
</evidence>
<feature type="chain" id="PRO_5041407808" evidence="2">
    <location>
        <begin position="18"/>
        <end position="542"/>
    </location>
</feature>
<feature type="compositionally biased region" description="Acidic residues" evidence="1">
    <location>
        <begin position="236"/>
        <end position="259"/>
    </location>
</feature>
<feature type="compositionally biased region" description="Basic residues" evidence="1">
    <location>
        <begin position="447"/>
        <end position="457"/>
    </location>
</feature>
<feature type="region of interest" description="Disordered" evidence="1">
    <location>
        <begin position="33"/>
        <end position="115"/>
    </location>
</feature>
<reference evidence="3" key="1">
    <citation type="submission" date="2023-06" db="EMBL/GenBank/DDBJ databases">
        <title>Genome-scale phylogeny and comparative genomics of the fungal order Sordariales.</title>
        <authorList>
            <consortium name="Lawrence Berkeley National Laboratory"/>
            <person name="Hensen N."/>
            <person name="Bonometti L."/>
            <person name="Westerberg I."/>
            <person name="Brannstrom I.O."/>
            <person name="Guillou S."/>
            <person name="Cros-Aarteil S."/>
            <person name="Calhoun S."/>
            <person name="Haridas S."/>
            <person name="Kuo A."/>
            <person name="Mondo S."/>
            <person name="Pangilinan J."/>
            <person name="Riley R."/>
            <person name="LaButti K."/>
            <person name="Andreopoulos B."/>
            <person name="Lipzen A."/>
            <person name="Chen C."/>
            <person name="Yanf M."/>
            <person name="Daum C."/>
            <person name="Ng V."/>
            <person name="Clum A."/>
            <person name="Steindorff A."/>
            <person name="Ohm R."/>
            <person name="Martin F."/>
            <person name="Silar P."/>
            <person name="Natvig D."/>
            <person name="Lalanne C."/>
            <person name="Gautier V."/>
            <person name="Ament-velasquez S.L."/>
            <person name="Kruys A."/>
            <person name="Hutchinson M.I."/>
            <person name="Powell A.J."/>
            <person name="Barry K."/>
            <person name="Miller A.N."/>
            <person name="Grigoriev I.V."/>
            <person name="Debuchy R."/>
            <person name="Gladieux P."/>
            <person name="Thoren M.H."/>
            <person name="Johannesson H."/>
        </authorList>
    </citation>
    <scope>NUCLEOTIDE SEQUENCE</scope>
    <source>
        <strain evidence="3">SMH3187-1</strain>
    </source>
</reference>
<feature type="compositionally biased region" description="Low complexity" evidence="1">
    <location>
        <begin position="75"/>
        <end position="84"/>
    </location>
</feature>
<sequence>MRCFLAVALAILGLAQAAPVFFSPPGLPRFAAERARHGHQDSAPTGPGGFRLHNPSPAQDDHTPDDASDSDSNSDSDSSPVDISWIPAPSHNTLTSPPPPIEAHTPHDHPSGHPYGIPPRCPAGYSCQPCATTGKGHCFEDARRCPPAQACEAIGRPQRPVLVEGGLVVPVGEDVVEALRGGRVPGRERAGEVIGGHVEEEGYAAVPVEGGTTGYGQHGGHHHGGQKYGYDGVESGSDEDSDSDSDDDFDYDSYDDEDNEERKRKREFDVGWGQRGDGYASGNDWHASGGGEDGYGSGSYSDGYASGGDSDGLSNDGYPSDSTGDAYGDNEYPFGNDGHVSDDSYGPPTNNSPYTPDSSNLDAPSSAEHAPTPTSDHEPAVCGSDGTCKEATPSACEHGSDGTCDKTSASTCEHGPDDGACGYHGEDSDSDSDSNSDSDSDDESGHHWRQHKPHFKSQHAESKTQPQPVHPQPVQPAQAKHHGWERRDGKGLTKQSVPSAMPSFVVRGEAGRILLLPVSTHKLSEVDYVNQAEAQYEGSSQR</sequence>
<comment type="caution">
    <text evidence="3">The sequence shown here is derived from an EMBL/GenBank/DDBJ whole genome shotgun (WGS) entry which is preliminary data.</text>
</comment>
<gene>
    <name evidence="3" type="ORF">B0T18DRAFT_393923</name>
</gene>
<dbReference type="AlphaFoldDB" id="A0AA40K0F8"/>
<evidence type="ECO:0000313" key="3">
    <source>
        <dbReference type="EMBL" id="KAK0741286.1"/>
    </source>
</evidence>
<feature type="compositionally biased region" description="Acidic residues" evidence="1">
    <location>
        <begin position="428"/>
        <end position="442"/>
    </location>
</feature>
<dbReference type="EMBL" id="JAUKUD010000006">
    <property type="protein sequence ID" value="KAK0741286.1"/>
    <property type="molecule type" value="Genomic_DNA"/>
</dbReference>
<evidence type="ECO:0000256" key="2">
    <source>
        <dbReference type="SAM" id="SignalP"/>
    </source>
</evidence>
<keyword evidence="2" id="KW-0732">Signal</keyword>
<keyword evidence="4" id="KW-1185">Reference proteome</keyword>
<proteinExistence type="predicted"/>
<feature type="compositionally biased region" description="Gly residues" evidence="1">
    <location>
        <begin position="288"/>
        <end position="297"/>
    </location>
</feature>
<protein>
    <submittedName>
        <fullName evidence="3">Uncharacterized protein</fullName>
    </submittedName>
</protein>
<dbReference type="Proteomes" id="UP001172155">
    <property type="component" value="Unassembled WGS sequence"/>
</dbReference>
<evidence type="ECO:0000256" key="1">
    <source>
        <dbReference type="SAM" id="MobiDB-lite"/>
    </source>
</evidence>
<name>A0AA40K0F8_9PEZI</name>
<feature type="compositionally biased region" description="Polar residues" evidence="1">
    <location>
        <begin position="347"/>
        <end position="363"/>
    </location>
</feature>
<accession>A0AA40K0F8</accession>
<feature type="signal peptide" evidence="2">
    <location>
        <begin position="1"/>
        <end position="17"/>
    </location>
</feature>
<feature type="compositionally biased region" description="Basic and acidic residues" evidence="1">
    <location>
        <begin position="260"/>
        <end position="269"/>
    </location>
</feature>
<organism evidence="3 4">
    <name type="scientific">Schizothecium vesticola</name>
    <dbReference type="NCBI Taxonomy" id="314040"/>
    <lineage>
        <taxon>Eukaryota</taxon>
        <taxon>Fungi</taxon>
        <taxon>Dikarya</taxon>
        <taxon>Ascomycota</taxon>
        <taxon>Pezizomycotina</taxon>
        <taxon>Sordariomycetes</taxon>
        <taxon>Sordariomycetidae</taxon>
        <taxon>Sordariales</taxon>
        <taxon>Schizotheciaceae</taxon>
        <taxon>Schizothecium</taxon>
    </lineage>
</organism>